<sequence>MDPLSITSACLALLSAVGKTSIAVTSFIRGCREARSDLTSISGELTQLQLVLDLLKDDASVGDDRVIPESLQTQILSIIKNCSAVVDNINTVLEKHSGRTGVPKWVAFGKAEVAGLRMSLEAHRGSLSLVLELVSVSVSKAILDDVGAVRNDVHDIKQDTGQIPQIMAELTRLRAIVAAGDIPSTARGQNYVLEQYLDSLTSYAETVCNDVVWDSDGSRHTLSRKPSMESIDDSREPADAHSRGATAELPSGQDETFVDNDSLIVAANSRSQIPQDSAILPTKSAAVAYTTVSAPAEPAWTSDFLQTALMPVVHAQSLGVSAGVASALRSLDLQDKSLTTAREESPKLKVAHALDSQSLPTTMALRDYDPYNYASALTRHASPAAQPSTVVILPHQDPPVSVSGKQPDTTPALNHSRQPPEALATSEGEAKHEAAPAAPVPAILPVVEDQVVATTILARPTSSAAEIRRKIFIVGDGAVGKSTLYM</sequence>
<evidence type="ECO:0000256" key="1">
    <source>
        <dbReference type="SAM" id="MobiDB-lite"/>
    </source>
</evidence>
<feature type="compositionally biased region" description="Basic and acidic residues" evidence="1">
    <location>
        <begin position="232"/>
        <end position="242"/>
    </location>
</feature>
<evidence type="ECO:0000313" key="3">
    <source>
        <dbReference type="EMBL" id="KAG7294533.1"/>
    </source>
</evidence>
<dbReference type="EMBL" id="JAHCVI010000001">
    <property type="protein sequence ID" value="KAG7294533.1"/>
    <property type="molecule type" value="Genomic_DNA"/>
</dbReference>
<dbReference type="Proteomes" id="UP001197093">
    <property type="component" value="Unassembled WGS sequence"/>
</dbReference>
<name>A0AAD4FC06_9PEZI</name>
<feature type="domain" description="Azaphilone pigments biosynthesis cluster protein L N-terminal" evidence="2">
    <location>
        <begin position="1"/>
        <end position="145"/>
    </location>
</feature>
<proteinExistence type="predicted"/>
<dbReference type="AlphaFoldDB" id="A0AAD4FC06"/>
<accession>A0AAD4FC06</accession>
<comment type="caution">
    <text evidence="3">The sequence shown here is derived from an EMBL/GenBank/DDBJ whole genome shotgun (WGS) entry which is preliminary data.</text>
</comment>
<dbReference type="Pfam" id="PF17111">
    <property type="entry name" value="PigL_N"/>
    <property type="match status" value="1"/>
</dbReference>
<feature type="region of interest" description="Disordered" evidence="1">
    <location>
        <begin position="218"/>
        <end position="253"/>
    </location>
</feature>
<protein>
    <recommendedName>
        <fullName evidence="2">Azaphilone pigments biosynthesis cluster protein L N-terminal domain-containing protein</fullName>
    </recommendedName>
</protein>
<organism evidence="3 4">
    <name type="scientific">Staphylotrichum longicolle</name>
    <dbReference type="NCBI Taxonomy" id="669026"/>
    <lineage>
        <taxon>Eukaryota</taxon>
        <taxon>Fungi</taxon>
        <taxon>Dikarya</taxon>
        <taxon>Ascomycota</taxon>
        <taxon>Pezizomycotina</taxon>
        <taxon>Sordariomycetes</taxon>
        <taxon>Sordariomycetidae</taxon>
        <taxon>Sordariales</taxon>
        <taxon>Chaetomiaceae</taxon>
        <taxon>Staphylotrichum</taxon>
    </lineage>
</organism>
<feature type="region of interest" description="Disordered" evidence="1">
    <location>
        <begin position="394"/>
        <end position="436"/>
    </location>
</feature>
<evidence type="ECO:0000313" key="4">
    <source>
        <dbReference type="Proteomes" id="UP001197093"/>
    </source>
</evidence>
<dbReference type="InterPro" id="IPR031348">
    <property type="entry name" value="PigL_N"/>
</dbReference>
<keyword evidence="4" id="KW-1185">Reference proteome</keyword>
<gene>
    <name evidence="3" type="ORF">NEMBOFW57_004608</name>
</gene>
<reference evidence="3" key="1">
    <citation type="submission" date="2023-02" db="EMBL/GenBank/DDBJ databases">
        <authorList>
            <person name="Palmer J.M."/>
        </authorList>
    </citation>
    <scope>NUCLEOTIDE SEQUENCE</scope>
    <source>
        <strain evidence="3">FW57</strain>
    </source>
</reference>
<evidence type="ECO:0000259" key="2">
    <source>
        <dbReference type="Pfam" id="PF17111"/>
    </source>
</evidence>
<feature type="compositionally biased region" description="Polar residues" evidence="1">
    <location>
        <begin position="403"/>
        <end position="417"/>
    </location>
</feature>